<dbReference type="EMBL" id="REFZ01000001">
    <property type="protein sequence ID" value="RQH03465.1"/>
    <property type="molecule type" value="Genomic_DNA"/>
</dbReference>
<organism evidence="2 3">
    <name type="scientific">Natrarchaeobius chitinivorans</name>
    <dbReference type="NCBI Taxonomy" id="1679083"/>
    <lineage>
        <taxon>Archaea</taxon>
        <taxon>Methanobacteriati</taxon>
        <taxon>Methanobacteriota</taxon>
        <taxon>Stenosarchaea group</taxon>
        <taxon>Halobacteria</taxon>
        <taxon>Halobacteriales</taxon>
        <taxon>Natrialbaceae</taxon>
        <taxon>Natrarchaeobius</taxon>
    </lineage>
</organism>
<feature type="transmembrane region" description="Helical" evidence="1">
    <location>
        <begin position="106"/>
        <end position="130"/>
    </location>
</feature>
<dbReference type="Pfam" id="PF13197">
    <property type="entry name" value="DUF4013"/>
    <property type="match status" value="1"/>
</dbReference>
<evidence type="ECO:0000313" key="3">
    <source>
        <dbReference type="Proteomes" id="UP000281431"/>
    </source>
</evidence>
<dbReference type="AlphaFoldDB" id="A0A3N6MP29"/>
<evidence type="ECO:0000313" key="2">
    <source>
        <dbReference type="EMBL" id="RQH03465.1"/>
    </source>
</evidence>
<sequence>MLEDGLSYPVRGDWIGRMIIGSVLGLLSFLLIPAFFVAGYLVRVLETTVDGADEPPEFEEWGDLFVKGLVATVISIVYSFVPFVIYMVVVFTLVGAGGVIGGDGGGVLAGLGFVTMLTFIPLMLVIYYVVPAALTNYAHTGSINGAFDFGVIKSVVLSFEYLLAVLLPIVIAVIAWVVMALLTMTIVGIVLVPVVYFYSYVAICRMFGLAFAKTSPTTRSDSTGAAQPI</sequence>
<keyword evidence="1" id="KW-0812">Transmembrane</keyword>
<dbReference type="Proteomes" id="UP000281431">
    <property type="component" value="Unassembled WGS sequence"/>
</dbReference>
<feature type="transmembrane region" description="Helical" evidence="1">
    <location>
        <begin position="189"/>
        <end position="212"/>
    </location>
</feature>
<keyword evidence="1" id="KW-1133">Transmembrane helix</keyword>
<protein>
    <submittedName>
        <fullName evidence="2">DUF4013 domain-containing protein</fullName>
    </submittedName>
</protein>
<gene>
    <name evidence="2" type="ORF">EA472_02615</name>
</gene>
<dbReference type="InterPro" id="IPR025098">
    <property type="entry name" value="DUF4013"/>
</dbReference>
<accession>A0A3N6MP29</accession>
<name>A0A3N6MP29_NATCH</name>
<evidence type="ECO:0000256" key="1">
    <source>
        <dbReference type="SAM" id="Phobius"/>
    </source>
</evidence>
<dbReference type="OrthoDB" id="107590at2157"/>
<keyword evidence="3" id="KW-1185">Reference proteome</keyword>
<reference evidence="2 3" key="1">
    <citation type="submission" date="2018-10" db="EMBL/GenBank/DDBJ databases">
        <title>Natrarchaeobius chitinivorans gen. nov., sp. nov., and Natrarchaeobius haloalkaliphilus sp. nov., alkaliphilic, chitin-utilizing haloarchaea from hypersaline alkaline lakes.</title>
        <authorList>
            <person name="Sorokin D.Y."/>
            <person name="Elcheninov A.G."/>
            <person name="Kostrikina N.A."/>
            <person name="Bale N.J."/>
            <person name="Sinninghe Damste J.S."/>
            <person name="Khijniak T.V."/>
            <person name="Kublanov I.V."/>
            <person name="Toshchakov S.V."/>
        </authorList>
    </citation>
    <scope>NUCLEOTIDE SEQUENCE [LARGE SCALE GENOMIC DNA]</scope>
    <source>
        <strain evidence="2 3">AArcht7</strain>
    </source>
</reference>
<proteinExistence type="predicted"/>
<comment type="caution">
    <text evidence="2">The sequence shown here is derived from an EMBL/GenBank/DDBJ whole genome shotgun (WGS) entry which is preliminary data.</text>
</comment>
<keyword evidence="1" id="KW-0472">Membrane</keyword>
<feature type="transmembrane region" description="Helical" evidence="1">
    <location>
        <begin position="20"/>
        <end position="45"/>
    </location>
</feature>
<feature type="transmembrane region" description="Helical" evidence="1">
    <location>
        <begin position="161"/>
        <end position="182"/>
    </location>
</feature>
<feature type="transmembrane region" description="Helical" evidence="1">
    <location>
        <begin position="65"/>
        <end position="94"/>
    </location>
</feature>